<dbReference type="Pfam" id="PF10694">
    <property type="entry name" value="DUF2500"/>
    <property type="match status" value="1"/>
</dbReference>
<evidence type="ECO:0000313" key="2">
    <source>
        <dbReference type="EMBL" id="ARX36329.1"/>
    </source>
</evidence>
<organism evidence="2 3">
    <name type="scientific">Proteus mirabilis</name>
    <dbReference type="NCBI Taxonomy" id="584"/>
    <lineage>
        <taxon>Bacteria</taxon>
        <taxon>Pseudomonadati</taxon>
        <taxon>Pseudomonadota</taxon>
        <taxon>Gammaproteobacteria</taxon>
        <taxon>Enterobacterales</taxon>
        <taxon>Morganellaceae</taxon>
        <taxon>Proteus</taxon>
    </lineage>
</organism>
<dbReference type="EMBL" id="CP021694">
    <property type="protein sequence ID" value="ARX36329.1"/>
    <property type="molecule type" value="Genomic_DNA"/>
</dbReference>
<feature type="transmembrane region" description="Helical" evidence="1">
    <location>
        <begin position="6"/>
        <end position="27"/>
    </location>
</feature>
<keyword evidence="1" id="KW-0812">Transmembrane</keyword>
<protein>
    <recommendedName>
        <fullName evidence="4">DUF2500 domain-containing protein</fullName>
    </recommendedName>
</protein>
<dbReference type="InterPro" id="IPR019635">
    <property type="entry name" value="DUF2500"/>
</dbReference>
<gene>
    <name evidence="2" type="ORF">AM402_20035</name>
</gene>
<name>A0AAJ1DGD6_PROMI</name>
<keyword evidence="1" id="KW-1133">Transmembrane helix</keyword>
<accession>A0AAJ1DGD6</accession>
<dbReference type="Gene3D" id="2.40.50.660">
    <property type="match status" value="1"/>
</dbReference>
<keyword evidence="1" id="KW-0472">Membrane</keyword>
<evidence type="ECO:0000313" key="3">
    <source>
        <dbReference type="Proteomes" id="UP000195540"/>
    </source>
</evidence>
<reference evidence="2 3" key="1">
    <citation type="submission" date="2017-05" db="EMBL/GenBank/DDBJ databases">
        <title>Whole genome sequencing of Proteus mirabilis AR_0155.</title>
        <authorList>
            <person name="Conlan S."/>
            <person name="Thomas P.J."/>
            <person name="Mullikin J."/>
            <person name="Frank K.M."/>
            <person name="Segre J.A."/>
        </authorList>
    </citation>
    <scope>NUCLEOTIDE SEQUENCE [LARGE SCALE GENOMIC DNA]</scope>
    <source>
        <strain evidence="2 3">AR_0155</strain>
    </source>
</reference>
<proteinExistence type="predicted"/>
<dbReference type="AlphaFoldDB" id="A0AAJ1DGD6"/>
<sequence length="134" mass="15429">MSVMNKAGMLGIAVLIIIIASATYRFFEQRKQRISDDNSPVKLYMVEVVDKQQIPKNDRRSRENDINGPETTYYYQVTFRLTTDSQQDIILRVDKTTFSNVALEMKGRLFMQGSRFVQFETDAPDNESSKTSAQ</sequence>
<evidence type="ECO:0008006" key="4">
    <source>
        <dbReference type="Google" id="ProtNLM"/>
    </source>
</evidence>
<dbReference type="Proteomes" id="UP000195540">
    <property type="component" value="Chromosome"/>
</dbReference>
<dbReference type="RefSeq" id="WP_036894141.1">
    <property type="nucleotide sequence ID" value="NZ_ABFDCH020000030.1"/>
</dbReference>
<evidence type="ECO:0000256" key="1">
    <source>
        <dbReference type="SAM" id="Phobius"/>
    </source>
</evidence>